<feature type="transmembrane region" description="Helical" evidence="1">
    <location>
        <begin position="113"/>
        <end position="132"/>
    </location>
</feature>
<keyword evidence="1" id="KW-1133">Transmembrane helix</keyword>
<name>A0AAV3KFS1_9GAMM</name>
<dbReference type="Pfam" id="PF07670">
    <property type="entry name" value="Gate"/>
    <property type="match status" value="1"/>
</dbReference>
<sequence length="328" mass="34413">MRPLTAHTGTDSPVQGHYMNVIGIIMSSGKASVDVALYTLLPIMVVMLVIMRFLEAKGIVDALVRWMAPILKPFGLTGMSTFALIQLNFVSFAAPLATLSIMEKRGVSDRHMAATLAMVFAMGQGNVFYPLTPFGLHWAAAIVISIIGGLAAAALTYHVLGRKLSAVEGGRSGEVSAEEPAARGVIGIINSAGADAIRLALGSVPMLILSMTIVGILESAGAVTALERFFSPLLASANISPVFVMPTLVKCLAGGTAYFGVMSDLIQQGKMTASQINASAGLLIQTFDLPGIGIFLGVGSRFTRLFRYAALGAVFGILVRTLLHVAVF</sequence>
<reference evidence="4" key="1">
    <citation type="journal article" date="2013" name="Diversity">
        <title>Genome Sequence of Dickeya solani, a New soft Rot Pathogen of Potato, Suggests its Emergence May Be Related to a Novel Combination of Non-Ribosomal Peptide/Polyketide Synthetase Clusters.</title>
        <authorList>
            <person name="Garlant L."/>
            <person name="Koskinen P."/>
            <person name="Rouhiainen L."/>
            <person name="Laine P."/>
            <person name="Paulin L."/>
            <person name="Auvinen P."/>
            <person name="Holm L."/>
            <person name="Pirhonen M."/>
        </authorList>
    </citation>
    <scope>NUCLEOTIDE SEQUENCE [LARGE SCALE GENOMIC DNA]</scope>
    <source>
        <strain evidence="4">D s0432-1</strain>
    </source>
</reference>
<keyword evidence="1" id="KW-0812">Transmembrane</keyword>
<feature type="transmembrane region" description="Helical" evidence="1">
    <location>
        <begin position="138"/>
        <end position="160"/>
    </location>
</feature>
<organism evidence="3 4">
    <name type="scientific">Dickeya solani D s0432-1</name>
    <dbReference type="NCBI Taxonomy" id="1231725"/>
    <lineage>
        <taxon>Bacteria</taxon>
        <taxon>Pseudomonadati</taxon>
        <taxon>Pseudomonadota</taxon>
        <taxon>Gammaproteobacteria</taxon>
        <taxon>Enterobacterales</taxon>
        <taxon>Pectobacteriaceae</taxon>
        <taxon>Dickeya</taxon>
    </lineage>
</organism>
<dbReference type="InterPro" id="IPR011642">
    <property type="entry name" value="Gate_dom"/>
</dbReference>
<evidence type="ECO:0000256" key="1">
    <source>
        <dbReference type="SAM" id="Phobius"/>
    </source>
</evidence>
<evidence type="ECO:0000259" key="2">
    <source>
        <dbReference type="Pfam" id="PF07670"/>
    </source>
</evidence>
<comment type="caution">
    <text evidence="3">The sequence shown here is derived from an EMBL/GenBank/DDBJ whole genome shotgun (WGS) entry which is preliminary data.</text>
</comment>
<feature type="transmembrane region" description="Helical" evidence="1">
    <location>
        <begin position="74"/>
        <end position="101"/>
    </location>
</feature>
<evidence type="ECO:0000313" key="4">
    <source>
        <dbReference type="Proteomes" id="UP000017142"/>
    </source>
</evidence>
<feature type="transmembrane region" description="Helical" evidence="1">
    <location>
        <begin position="305"/>
        <end position="327"/>
    </location>
</feature>
<feature type="transmembrane region" description="Helical" evidence="1">
    <location>
        <begin position="242"/>
        <end position="260"/>
    </location>
</feature>
<evidence type="ECO:0000313" key="3">
    <source>
        <dbReference type="EMBL" id="ERO59792.1"/>
    </source>
</evidence>
<feature type="transmembrane region" description="Helical" evidence="1">
    <location>
        <begin position="280"/>
        <end position="298"/>
    </location>
</feature>
<accession>A0AAV3KFS1</accession>
<protein>
    <submittedName>
        <fullName evidence="3">Nucleoside recognition domain protein</fullName>
    </submittedName>
</protein>
<keyword evidence="1" id="KW-0472">Membrane</keyword>
<feature type="transmembrane region" description="Helical" evidence="1">
    <location>
        <begin position="207"/>
        <end position="230"/>
    </location>
</feature>
<proteinExistence type="predicted"/>
<gene>
    <name evidence="3" type="ORF">A544_0772</name>
</gene>
<feature type="transmembrane region" description="Helical" evidence="1">
    <location>
        <begin position="35"/>
        <end position="54"/>
    </location>
</feature>
<dbReference type="EMBL" id="AMWE01000001">
    <property type="protein sequence ID" value="ERO59792.1"/>
    <property type="molecule type" value="Genomic_DNA"/>
</dbReference>
<dbReference type="AlphaFoldDB" id="A0AAV3KFS1"/>
<dbReference type="Proteomes" id="UP000017142">
    <property type="component" value="Unassembled WGS sequence"/>
</dbReference>
<feature type="domain" description="Nucleoside transporter/FeoB GTPase Gate" evidence="2">
    <location>
        <begin position="38"/>
        <end position="119"/>
    </location>
</feature>